<comment type="function">
    <text evidence="8">Converts seryl-tRNA(Sec) to selenocysteinyl-tRNA(Sec) required for selenoprotein biosynthesis.</text>
</comment>
<sequence length="465" mass="50723">MDETRQQLLRQLPDVDHLLQRPALQIWQERKSRQAVRNAVRAELDKRRQAILTGQWDQPFSGEVFDQAVVSRLQAEGRGHLRRVINATGTILHTNLGRSVFSSELARHIGELACHYSNLEYDLASGRRGSRYDHVRGLLCDLTGAEDALVVNNNAAAVLLTLSSLAAGKEVIISRGELVEIGGSFRIPDVIEQSGGRIREVGTTNKTHLADYQRALGEDTAALMKVHTSNYRIIGFTESVSPAALAGLAHDHGLPCLYDAGSGLFVDLETFGLPHEPTVGEVLAAGCDVVTFSGDKLLGGPQAGIIVGKSAYLDAMKHHPLLRALRVDKMTLAGLEGTLQSYRDGTAARQIPTLRCLAQTEDEIKERAERLLQFLHTDDLPACVSLRPIDDCIGGGACPDVVLPGWALAIEADGMTPEEMERRLRHADLPVIVRVQYNAVVLSLRTLGDDELQDASRIVREALGV</sequence>
<dbReference type="Proteomes" id="UP000238358">
    <property type="component" value="Chromosome"/>
</dbReference>
<keyword evidence="2 8" id="KW-0963">Cytoplasm</keyword>
<evidence type="ECO:0000313" key="11">
    <source>
        <dbReference type="EMBL" id="AVO27169.1"/>
    </source>
</evidence>
<dbReference type="GO" id="GO:0004125">
    <property type="term" value="F:L-seryl-tRNA(Sec) selenium transferase activity"/>
    <property type="evidence" value="ECO:0007669"/>
    <property type="project" value="UniProtKB-UniRule"/>
</dbReference>
<evidence type="ECO:0000256" key="3">
    <source>
        <dbReference type="ARBA" id="ARBA00022679"/>
    </source>
</evidence>
<dbReference type="RefSeq" id="WP_027895372.1">
    <property type="nucleotide sequence ID" value="NZ_CP027569.1"/>
</dbReference>
<protein>
    <recommendedName>
        <fullName evidence="8">L-seryl-tRNA(Sec) selenium transferase</fullName>
        <ecNumber evidence="8">2.9.1.1</ecNumber>
    </recommendedName>
    <alternativeName>
        <fullName evidence="8">Selenocysteine synthase</fullName>
        <shortName evidence="8">Sec synthase</shortName>
    </alternativeName>
    <alternativeName>
        <fullName evidence="8">Selenocysteinyl-tRNA(Sec) synthase</fullName>
    </alternativeName>
</protein>
<dbReference type="GO" id="GO:0001514">
    <property type="term" value="P:selenocysteine incorporation"/>
    <property type="evidence" value="ECO:0007669"/>
    <property type="project" value="UniProtKB-UniRule"/>
</dbReference>
<keyword evidence="5 8" id="KW-0648">Protein biosynthesis</keyword>
<dbReference type="GO" id="GO:0005737">
    <property type="term" value="C:cytoplasm"/>
    <property type="evidence" value="ECO:0007669"/>
    <property type="project" value="UniProtKB-SubCell"/>
</dbReference>
<feature type="domain" description="L-seryl-tRNA selenium transferase N-terminal" evidence="10">
    <location>
        <begin position="9"/>
        <end position="48"/>
    </location>
</feature>
<feature type="modified residue" description="N6-(pyridoxal phosphate)lysine" evidence="8 9">
    <location>
        <position position="296"/>
    </location>
</feature>
<evidence type="ECO:0000256" key="5">
    <source>
        <dbReference type="ARBA" id="ARBA00022917"/>
    </source>
</evidence>
<dbReference type="UniPathway" id="UPA00906">
    <property type="reaction ID" value="UER00896"/>
</dbReference>
<evidence type="ECO:0000256" key="9">
    <source>
        <dbReference type="PIRSR" id="PIRSR618319-50"/>
    </source>
</evidence>
<dbReference type="InterPro" id="IPR015421">
    <property type="entry name" value="PyrdxlP-dep_Trfase_major"/>
</dbReference>
<dbReference type="InterPro" id="IPR018319">
    <property type="entry name" value="SelA-like"/>
</dbReference>
<keyword evidence="3 8" id="KW-0808">Transferase</keyword>
<keyword evidence="4 8" id="KW-0663">Pyridoxal phosphate</keyword>
<dbReference type="InterPro" id="IPR015424">
    <property type="entry name" value="PyrdxlP-dep_Trfase"/>
</dbReference>
<dbReference type="Pfam" id="PF12390">
    <property type="entry name" value="Se-cys_synth_N"/>
    <property type="match status" value="1"/>
</dbReference>
<dbReference type="InterPro" id="IPR004534">
    <property type="entry name" value="SelA_trans"/>
</dbReference>
<proteinExistence type="inferred from homology"/>
<dbReference type="GO" id="GO:0001717">
    <property type="term" value="P:conversion of seryl-tRNAsec to selenocys-tRNAsec"/>
    <property type="evidence" value="ECO:0007669"/>
    <property type="project" value="UniProtKB-UniRule"/>
</dbReference>
<keyword evidence="6 8" id="KW-0711">Selenium</keyword>
<comment type="similarity">
    <text evidence="7 8">Belongs to the SelA family.</text>
</comment>
<dbReference type="Gene3D" id="3.40.640.10">
    <property type="entry name" value="Type I PLP-dependent aspartate aminotransferase-like (Major domain)"/>
    <property type="match status" value="1"/>
</dbReference>
<dbReference type="SUPFAM" id="SSF53383">
    <property type="entry name" value="PLP-dependent transferases"/>
    <property type="match status" value="1"/>
</dbReference>
<comment type="cofactor">
    <cofactor evidence="1 8 9">
        <name>pyridoxal 5'-phosphate</name>
        <dbReference type="ChEBI" id="CHEBI:597326"/>
    </cofactor>
</comment>
<evidence type="ECO:0000313" key="12">
    <source>
        <dbReference type="Proteomes" id="UP000238358"/>
    </source>
</evidence>
<comment type="subcellular location">
    <subcellularLocation>
        <location evidence="8">Cytoplasm</location>
    </subcellularLocation>
</comment>
<gene>
    <name evidence="8" type="primary">selA</name>
    <name evidence="11" type="ORF">C6Y28_05895</name>
</gene>
<dbReference type="NCBIfam" id="TIGR00474">
    <property type="entry name" value="selA"/>
    <property type="match status" value="1"/>
</dbReference>
<dbReference type="HAMAP" id="MF_00423">
    <property type="entry name" value="SelA"/>
    <property type="match status" value="1"/>
</dbReference>
<dbReference type="Gene3D" id="3.90.1150.180">
    <property type="match status" value="1"/>
</dbReference>
<evidence type="ECO:0000256" key="6">
    <source>
        <dbReference type="ARBA" id="ARBA00023266"/>
    </source>
</evidence>
<dbReference type="PANTHER" id="PTHR32328:SF0">
    <property type="entry name" value="L-SERYL-TRNA(SEC) SELENIUM TRANSFERASE"/>
    <property type="match status" value="1"/>
</dbReference>
<reference evidence="11 12" key="1">
    <citation type="journal article" date="2018" name="Genome Announc.">
        <title>Complete genomes of two Megasphaera elsdenii strains, NCIMB 702410 and ATCC 25940.</title>
        <authorList>
            <person name="Hatmaker E.A."/>
            <person name="O'Dell K."/>
            <person name="Riley L.A."/>
            <person name="Klingeman D.M."/>
            <person name="Guss A.M."/>
        </authorList>
    </citation>
    <scope>NUCLEOTIDE SEQUENCE [LARGE SCALE GENOMIC DNA]</scope>
    <source>
        <strain evidence="11 12">NCIMB702410</strain>
    </source>
</reference>
<dbReference type="PANTHER" id="PTHR32328">
    <property type="entry name" value="L-SERYL-TRNA(SEC) SELENIUM TRANSFERASE"/>
    <property type="match status" value="1"/>
</dbReference>
<evidence type="ECO:0000259" key="10">
    <source>
        <dbReference type="Pfam" id="PF12390"/>
    </source>
</evidence>
<comment type="pathway">
    <text evidence="8">Aminoacyl-tRNA biosynthesis; selenocysteinyl-tRNA(Sec) biosynthesis; selenocysteinyl-tRNA(Sec) from L-seryl-tRNA(Sec) (bacterial route): step 1/1.</text>
</comment>
<name>A0A2S0M6V6_MEGEL</name>
<evidence type="ECO:0000256" key="8">
    <source>
        <dbReference type="HAMAP-Rule" id="MF_00423"/>
    </source>
</evidence>
<comment type="catalytic activity">
    <reaction evidence="8">
        <text>L-seryl-tRNA(Sec) + selenophosphate + H(+) = L-selenocysteinyl-tRNA(Sec) + phosphate</text>
        <dbReference type="Rhea" id="RHEA:22728"/>
        <dbReference type="Rhea" id="RHEA-COMP:9742"/>
        <dbReference type="Rhea" id="RHEA-COMP:9743"/>
        <dbReference type="ChEBI" id="CHEBI:15378"/>
        <dbReference type="ChEBI" id="CHEBI:16144"/>
        <dbReference type="ChEBI" id="CHEBI:43474"/>
        <dbReference type="ChEBI" id="CHEBI:78533"/>
        <dbReference type="ChEBI" id="CHEBI:78573"/>
        <dbReference type="EC" id="2.9.1.1"/>
    </reaction>
</comment>
<dbReference type="OrthoDB" id="9787096at2"/>
<evidence type="ECO:0000256" key="1">
    <source>
        <dbReference type="ARBA" id="ARBA00001933"/>
    </source>
</evidence>
<accession>A0A2S0M6V6</accession>
<dbReference type="EC" id="2.9.1.1" evidence="8"/>
<dbReference type="Pfam" id="PF03841">
    <property type="entry name" value="SelA"/>
    <property type="match status" value="1"/>
</dbReference>
<organism evidence="11 12">
    <name type="scientific">Megasphaera elsdenii</name>
    <dbReference type="NCBI Taxonomy" id="907"/>
    <lineage>
        <taxon>Bacteria</taxon>
        <taxon>Bacillati</taxon>
        <taxon>Bacillota</taxon>
        <taxon>Negativicutes</taxon>
        <taxon>Veillonellales</taxon>
        <taxon>Veillonellaceae</taxon>
        <taxon>Megasphaera</taxon>
    </lineage>
</organism>
<dbReference type="AlphaFoldDB" id="A0A2S0M6V6"/>
<evidence type="ECO:0000256" key="4">
    <source>
        <dbReference type="ARBA" id="ARBA00022898"/>
    </source>
</evidence>
<evidence type="ECO:0000256" key="2">
    <source>
        <dbReference type="ARBA" id="ARBA00022490"/>
    </source>
</evidence>
<evidence type="ECO:0000256" key="7">
    <source>
        <dbReference type="ARBA" id="ARBA00044507"/>
    </source>
</evidence>
<dbReference type="EMBL" id="CP027569">
    <property type="protein sequence ID" value="AVO27169.1"/>
    <property type="molecule type" value="Genomic_DNA"/>
</dbReference>
<dbReference type="InterPro" id="IPR025862">
    <property type="entry name" value="SelA_trans_N_dom"/>
</dbReference>